<gene>
    <name evidence="2" type="ORF">HAX54_040807</name>
</gene>
<protein>
    <submittedName>
        <fullName evidence="2">Uncharacterized protein</fullName>
    </submittedName>
</protein>
<feature type="region of interest" description="Disordered" evidence="1">
    <location>
        <begin position="1"/>
        <end position="26"/>
    </location>
</feature>
<sequence length="92" mass="10442">MPLIEHDRTSSSIDVRESEPPHVEVPPSTEVVHLEDQYRVAPIYSYHEVMTLLDRWIVTMPGEPLALPPNLLMPSMKDIASRAIDGLVLHFN</sequence>
<proteinExistence type="predicted"/>
<evidence type="ECO:0000313" key="2">
    <source>
        <dbReference type="EMBL" id="MCE0482239.1"/>
    </source>
</evidence>
<name>A0ABS8VPR6_DATST</name>
<feature type="compositionally biased region" description="Basic and acidic residues" evidence="1">
    <location>
        <begin position="1"/>
        <end position="22"/>
    </location>
</feature>
<accession>A0ABS8VPR6</accession>
<comment type="caution">
    <text evidence="2">The sequence shown here is derived from an EMBL/GenBank/DDBJ whole genome shotgun (WGS) entry which is preliminary data.</text>
</comment>
<evidence type="ECO:0000256" key="1">
    <source>
        <dbReference type="SAM" id="MobiDB-lite"/>
    </source>
</evidence>
<dbReference type="Proteomes" id="UP000823775">
    <property type="component" value="Unassembled WGS sequence"/>
</dbReference>
<evidence type="ECO:0000313" key="3">
    <source>
        <dbReference type="Proteomes" id="UP000823775"/>
    </source>
</evidence>
<reference evidence="2 3" key="1">
    <citation type="journal article" date="2021" name="BMC Genomics">
        <title>Datura genome reveals duplications of psychoactive alkaloid biosynthetic genes and high mutation rate following tissue culture.</title>
        <authorList>
            <person name="Rajewski A."/>
            <person name="Carter-House D."/>
            <person name="Stajich J."/>
            <person name="Litt A."/>
        </authorList>
    </citation>
    <scope>NUCLEOTIDE SEQUENCE [LARGE SCALE GENOMIC DNA]</scope>
    <source>
        <strain evidence="2">AR-01</strain>
    </source>
</reference>
<keyword evidence="3" id="KW-1185">Reference proteome</keyword>
<dbReference type="EMBL" id="JACEIK010005807">
    <property type="protein sequence ID" value="MCE0482239.1"/>
    <property type="molecule type" value="Genomic_DNA"/>
</dbReference>
<organism evidence="2 3">
    <name type="scientific">Datura stramonium</name>
    <name type="common">Jimsonweed</name>
    <name type="synonym">Common thornapple</name>
    <dbReference type="NCBI Taxonomy" id="4076"/>
    <lineage>
        <taxon>Eukaryota</taxon>
        <taxon>Viridiplantae</taxon>
        <taxon>Streptophyta</taxon>
        <taxon>Embryophyta</taxon>
        <taxon>Tracheophyta</taxon>
        <taxon>Spermatophyta</taxon>
        <taxon>Magnoliopsida</taxon>
        <taxon>eudicotyledons</taxon>
        <taxon>Gunneridae</taxon>
        <taxon>Pentapetalae</taxon>
        <taxon>asterids</taxon>
        <taxon>lamiids</taxon>
        <taxon>Solanales</taxon>
        <taxon>Solanaceae</taxon>
        <taxon>Solanoideae</taxon>
        <taxon>Datureae</taxon>
        <taxon>Datura</taxon>
    </lineage>
</organism>